<comment type="caution">
    <text evidence="1">The sequence shown here is derived from an EMBL/GenBank/DDBJ whole genome shotgun (WGS) entry which is preliminary data.</text>
</comment>
<accession>A0ABN7J323</accession>
<protein>
    <submittedName>
        <fullName evidence="1">Uncharacterized protein</fullName>
    </submittedName>
</protein>
<feature type="non-terminal residue" evidence="1">
    <location>
        <position position="1"/>
    </location>
</feature>
<gene>
    <name evidence="1" type="ORF">JKIAZH3_G2880</name>
</gene>
<dbReference type="Proteomes" id="UP000836402">
    <property type="component" value="Unassembled WGS sequence"/>
</dbReference>
<proteinExistence type="predicted"/>
<name>A0ABN7J323_9BASI</name>
<evidence type="ECO:0000313" key="1">
    <source>
        <dbReference type="EMBL" id="CAD6949116.1"/>
    </source>
</evidence>
<dbReference type="EMBL" id="CAJHJG010005305">
    <property type="protein sequence ID" value="CAD6949116.1"/>
    <property type="molecule type" value="Genomic_DNA"/>
</dbReference>
<reference evidence="1" key="1">
    <citation type="submission" date="2020-10" db="EMBL/GenBank/DDBJ databases">
        <authorList>
            <person name="Sedaghatjoo S."/>
        </authorList>
    </citation>
    <scope>NUCLEOTIDE SEQUENCE</scope>
    <source>
        <strain evidence="1">AZH3</strain>
    </source>
</reference>
<organism evidence="1 2">
    <name type="scientific">Tilletia caries</name>
    <name type="common">wheat bunt fungus</name>
    <dbReference type="NCBI Taxonomy" id="13290"/>
    <lineage>
        <taxon>Eukaryota</taxon>
        <taxon>Fungi</taxon>
        <taxon>Dikarya</taxon>
        <taxon>Basidiomycota</taxon>
        <taxon>Ustilaginomycotina</taxon>
        <taxon>Exobasidiomycetes</taxon>
        <taxon>Tilletiales</taxon>
        <taxon>Tilletiaceae</taxon>
        <taxon>Tilletia</taxon>
    </lineage>
</organism>
<evidence type="ECO:0000313" key="2">
    <source>
        <dbReference type="Proteomes" id="UP000836402"/>
    </source>
</evidence>
<keyword evidence="2" id="KW-1185">Reference proteome</keyword>
<sequence>QWTKTKFRKSDFKEMPPRKIRVLAQQLLKAANGNASHPINRRITVCSACIDRFNSL</sequence>